<dbReference type="EMBL" id="VLPL01000008">
    <property type="protein sequence ID" value="TSJ41166.1"/>
    <property type="molecule type" value="Genomic_DNA"/>
</dbReference>
<sequence length="139" mass="14831">MEVTIQNYTVQPVMLPLTPVGSPTLADPTAIDAVYSTSTQKLTVAMTFMIPGDLNPNQVSIKQYYDSSDSCNLQFYAVYSSSSTATPKPVTCSFKASAVDAAGHDIDLGAILTLFILLVNTVGPKSSRGIMSTVRTTEQ</sequence>
<name>A0A556MMP4_9FLAO</name>
<dbReference type="AlphaFoldDB" id="A0A556MMP4"/>
<comment type="caution">
    <text evidence="1">The sequence shown here is derived from an EMBL/GenBank/DDBJ whole genome shotgun (WGS) entry which is preliminary data.</text>
</comment>
<accession>A0A556MMP4</accession>
<protein>
    <submittedName>
        <fullName evidence="1">Uncharacterized protein</fullName>
    </submittedName>
</protein>
<evidence type="ECO:0000313" key="1">
    <source>
        <dbReference type="EMBL" id="TSJ41166.1"/>
    </source>
</evidence>
<gene>
    <name evidence="1" type="ORF">FO442_14735</name>
</gene>
<dbReference type="OrthoDB" id="9851765at2"/>
<dbReference type="Proteomes" id="UP000316008">
    <property type="component" value="Unassembled WGS sequence"/>
</dbReference>
<dbReference type="RefSeq" id="WP_144333977.1">
    <property type="nucleotide sequence ID" value="NZ_VLPL01000008.1"/>
</dbReference>
<organism evidence="1 2">
    <name type="scientific">Fluviicola chungangensis</name>
    <dbReference type="NCBI Taxonomy" id="2597671"/>
    <lineage>
        <taxon>Bacteria</taxon>
        <taxon>Pseudomonadati</taxon>
        <taxon>Bacteroidota</taxon>
        <taxon>Flavobacteriia</taxon>
        <taxon>Flavobacteriales</taxon>
        <taxon>Crocinitomicaceae</taxon>
        <taxon>Fluviicola</taxon>
    </lineage>
</organism>
<evidence type="ECO:0000313" key="2">
    <source>
        <dbReference type="Proteomes" id="UP000316008"/>
    </source>
</evidence>
<keyword evidence="2" id="KW-1185">Reference proteome</keyword>
<reference evidence="1 2" key="1">
    <citation type="submission" date="2019-07" db="EMBL/GenBank/DDBJ databases">
        <authorList>
            <person name="Huq M.A."/>
        </authorList>
    </citation>
    <scope>NUCLEOTIDE SEQUENCE [LARGE SCALE GENOMIC DNA]</scope>
    <source>
        <strain evidence="1 2">MAH-3</strain>
    </source>
</reference>
<proteinExistence type="predicted"/>